<dbReference type="AlphaFoldDB" id="A0AAV8XA10"/>
<organism evidence="3 4">
    <name type="scientific">Rhamnusium bicolor</name>
    <dbReference type="NCBI Taxonomy" id="1586634"/>
    <lineage>
        <taxon>Eukaryota</taxon>
        <taxon>Metazoa</taxon>
        <taxon>Ecdysozoa</taxon>
        <taxon>Arthropoda</taxon>
        <taxon>Hexapoda</taxon>
        <taxon>Insecta</taxon>
        <taxon>Pterygota</taxon>
        <taxon>Neoptera</taxon>
        <taxon>Endopterygota</taxon>
        <taxon>Coleoptera</taxon>
        <taxon>Polyphaga</taxon>
        <taxon>Cucujiformia</taxon>
        <taxon>Chrysomeloidea</taxon>
        <taxon>Cerambycidae</taxon>
        <taxon>Lepturinae</taxon>
        <taxon>Rhagiini</taxon>
        <taxon>Rhamnusium</taxon>
    </lineage>
</organism>
<feature type="compositionally biased region" description="Basic and acidic residues" evidence="1">
    <location>
        <begin position="68"/>
        <end position="93"/>
    </location>
</feature>
<evidence type="ECO:0000256" key="1">
    <source>
        <dbReference type="SAM" id="MobiDB-lite"/>
    </source>
</evidence>
<evidence type="ECO:0000259" key="2">
    <source>
        <dbReference type="Pfam" id="PF16003"/>
    </source>
</evidence>
<reference evidence="3" key="1">
    <citation type="journal article" date="2023" name="Insect Mol. Biol.">
        <title>Genome sequencing provides insights into the evolution of gene families encoding plant cell wall-degrading enzymes in longhorned beetles.</title>
        <authorList>
            <person name="Shin N.R."/>
            <person name="Okamura Y."/>
            <person name="Kirsch R."/>
            <person name="Pauchet Y."/>
        </authorList>
    </citation>
    <scope>NUCLEOTIDE SEQUENCE</scope>
    <source>
        <strain evidence="3">RBIC_L_NR</strain>
    </source>
</reference>
<dbReference type="PANTHER" id="PTHR39079">
    <property type="entry name" value="FI08034P-RELATED"/>
    <property type="match status" value="1"/>
</dbReference>
<comment type="caution">
    <text evidence="3">The sequence shown here is derived from an EMBL/GenBank/DDBJ whole genome shotgun (WGS) entry which is preliminary data.</text>
</comment>
<dbReference type="PANTHER" id="PTHR39079:SF1">
    <property type="entry name" value="GH11706P-RELATED"/>
    <property type="match status" value="1"/>
</dbReference>
<feature type="compositionally biased region" description="Polar residues" evidence="1">
    <location>
        <begin position="36"/>
        <end position="54"/>
    </location>
</feature>
<feature type="compositionally biased region" description="Basic and acidic residues" evidence="1">
    <location>
        <begin position="194"/>
        <end position="208"/>
    </location>
</feature>
<name>A0AAV8XA10_9CUCU</name>
<dbReference type="Pfam" id="PF16003">
    <property type="entry name" value="DUF4776"/>
    <property type="match status" value="1"/>
</dbReference>
<sequence length="215" mass="23727">MVFCPAKLAEYKRRQRELSNKAACFVKKDSPRPGVNGNNNAIISEETQLVQNYENGGDMKTGQGNDNQNEKRKNSLKGKNGEKGDSGEKRNSIDKGNNGDKGNGGDKGNSNEKGKSGKSGKNGKRKKRDNDDSRLCYCEEEDESSSSDSELDIEFTPPAGIIHPERFKKKQNVIHCDTQYDPKDFEVRKKKSKEGKGKGKGKGKDKGKPGKKGKK</sequence>
<feature type="domain" description="DUF4776" evidence="2">
    <location>
        <begin position="125"/>
        <end position="188"/>
    </location>
</feature>
<proteinExistence type="predicted"/>
<gene>
    <name evidence="3" type="ORF">NQ314_012867</name>
</gene>
<dbReference type="Proteomes" id="UP001162156">
    <property type="component" value="Unassembled WGS sequence"/>
</dbReference>
<feature type="compositionally biased region" description="Basic residues" evidence="1">
    <location>
        <begin position="116"/>
        <end position="127"/>
    </location>
</feature>
<dbReference type="InterPro" id="IPR031949">
    <property type="entry name" value="DUF4776"/>
</dbReference>
<evidence type="ECO:0000313" key="4">
    <source>
        <dbReference type="Proteomes" id="UP001162156"/>
    </source>
</evidence>
<evidence type="ECO:0000313" key="3">
    <source>
        <dbReference type="EMBL" id="KAJ8935447.1"/>
    </source>
</evidence>
<feature type="compositionally biased region" description="Basic and acidic residues" evidence="1">
    <location>
        <begin position="178"/>
        <end position="187"/>
    </location>
</feature>
<feature type="compositionally biased region" description="Acidic residues" evidence="1">
    <location>
        <begin position="138"/>
        <end position="153"/>
    </location>
</feature>
<protein>
    <recommendedName>
        <fullName evidence="2">DUF4776 domain-containing protein</fullName>
    </recommendedName>
</protein>
<keyword evidence="4" id="KW-1185">Reference proteome</keyword>
<dbReference type="EMBL" id="JANEYF010003577">
    <property type="protein sequence ID" value="KAJ8935447.1"/>
    <property type="molecule type" value="Genomic_DNA"/>
</dbReference>
<accession>A0AAV8XA10</accession>
<feature type="region of interest" description="Disordered" evidence="1">
    <location>
        <begin position="25"/>
        <end position="215"/>
    </location>
</feature>